<accession>A0A1I6MCS7</accession>
<sequence>MRKSILKSTTSLVMSASLIVMPALAQAQQGNGNGNGNGNGREYCVGLTPETEVADEPVVVENMAIGIEELLAEVDLPCRGLDGEMITSTAEYANAITDRLAEEGQVSGQAETVEGEIDAAETEAEPEEVAEAEAEAEAEVEGGAEVEAEVEVEAEAEAEAEAEVEAEAEAEAETEVEVEAEAEAETEVETESETQAEAETETEAQEEVVVSSGTPEGNEDVEVIATEEPLAETTDEGAATVQAETPEAEESQVGEATAEAEETLPETPVVDEAPASVAAAAADSEEAEAEATAEVQTEEITAEDVRSSDEDFSTSATATEEAVATDTSDDNSGLSNFERALLLGLGAAVVGQVLNNGDQVVSNSGDRVIVERDGELVVLKDDDVLLRQPGARVQTENFNDGSTRTTVFRENGERIVTIRAADGRVLRRTRVLEDGREFVLFDDTQAADPVDVVELSLQKQPSPQAQASESDVETLRAALLASQRADIDRTFSLRQIRQIRQVRELAPEVELDTITFASGSAAIAPDQARELIDLGQAISDIIEEDPSQVFLIEGHTDAVGNASYNLALSDRRAETVALALTEYFAIPPENLITQGYGESALKVQTLQAERANRRASVRNITSLLR</sequence>
<dbReference type="Proteomes" id="UP000198926">
    <property type="component" value="Unassembled WGS sequence"/>
</dbReference>
<evidence type="ECO:0000313" key="6">
    <source>
        <dbReference type="Proteomes" id="UP000198926"/>
    </source>
</evidence>
<dbReference type="STRING" id="1123755.SAMN05444714_1541"/>
<feature type="domain" description="OmpA-like" evidence="4">
    <location>
        <begin position="503"/>
        <end position="625"/>
    </location>
</feature>
<feature type="compositionally biased region" description="Acidic residues" evidence="2">
    <location>
        <begin position="246"/>
        <end position="264"/>
    </location>
</feature>
<dbReference type="Pfam" id="PF00691">
    <property type="entry name" value="OmpA"/>
    <property type="match status" value="1"/>
</dbReference>
<evidence type="ECO:0000256" key="2">
    <source>
        <dbReference type="SAM" id="MobiDB-lite"/>
    </source>
</evidence>
<evidence type="ECO:0000313" key="5">
    <source>
        <dbReference type="EMBL" id="SFS13407.1"/>
    </source>
</evidence>
<feature type="signal peptide" evidence="3">
    <location>
        <begin position="1"/>
        <end position="25"/>
    </location>
</feature>
<dbReference type="PANTHER" id="PTHR30329">
    <property type="entry name" value="STATOR ELEMENT OF FLAGELLAR MOTOR COMPLEX"/>
    <property type="match status" value="1"/>
</dbReference>
<organism evidence="5 6">
    <name type="scientific">Yoonia litorea</name>
    <dbReference type="NCBI Taxonomy" id="1123755"/>
    <lineage>
        <taxon>Bacteria</taxon>
        <taxon>Pseudomonadati</taxon>
        <taxon>Pseudomonadota</taxon>
        <taxon>Alphaproteobacteria</taxon>
        <taxon>Rhodobacterales</taxon>
        <taxon>Paracoccaceae</taxon>
        <taxon>Yoonia</taxon>
    </lineage>
</organism>
<feature type="compositionally biased region" description="Acidic residues" evidence="2">
    <location>
        <begin position="283"/>
        <end position="302"/>
    </location>
</feature>
<keyword evidence="3" id="KW-0732">Signal</keyword>
<protein>
    <submittedName>
        <fullName evidence="5">Outer membrane protein OmpA</fullName>
    </submittedName>
</protein>
<evidence type="ECO:0000256" key="1">
    <source>
        <dbReference type="PROSITE-ProRule" id="PRU00473"/>
    </source>
</evidence>
<dbReference type="PANTHER" id="PTHR30329:SF21">
    <property type="entry name" value="LIPOPROTEIN YIAD-RELATED"/>
    <property type="match status" value="1"/>
</dbReference>
<dbReference type="RefSeq" id="WP_090205978.1">
    <property type="nucleotide sequence ID" value="NZ_FOZM01000001.1"/>
</dbReference>
<evidence type="ECO:0000256" key="3">
    <source>
        <dbReference type="SAM" id="SignalP"/>
    </source>
</evidence>
<dbReference type="Gene3D" id="3.30.1330.60">
    <property type="entry name" value="OmpA-like domain"/>
    <property type="match status" value="1"/>
</dbReference>
<feature type="chain" id="PRO_5011436589" evidence="3">
    <location>
        <begin position="26"/>
        <end position="625"/>
    </location>
</feature>
<dbReference type="GO" id="GO:0016020">
    <property type="term" value="C:membrane"/>
    <property type="evidence" value="ECO:0007669"/>
    <property type="project" value="UniProtKB-UniRule"/>
</dbReference>
<keyword evidence="6" id="KW-1185">Reference proteome</keyword>
<dbReference type="InterPro" id="IPR006665">
    <property type="entry name" value="OmpA-like"/>
</dbReference>
<dbReference type="CDD" id="cd07185">
    <property type="entry name" value="OmpA_C-like"/>
    <property type="match status" value="1"/>
</dbReference>
<dbReference type="InterPro" id="IPR050330">
    <property type="entry name" value="Bact_OuterMem_StrucFunc"/>
</dbReference>
<gene>
    <name evidence="5" type="ORF">SAMN05444714_1541</name>
</gene>
<dbReference type="OrthoDB" id="9792021at2"/>
<keyword evidence="1" id="KW-0472">Membrane</keyword>
<dbReference type="SUPFAM" id="SSF103088">
    <property type="entry name" value="OmpA-like"/>
    <property type="match status" value="1"/>
</dbReference>
<name>A0A1I6MCS7_9RHOB</name>
<feature type="compositionally biased region" description="Low complexity" evidence="2">
    <location>
        <begin position="313"/>
        <end position="326"/>
    </location>
</feature>
<feature type="compositionally biased region" description="Acidic residues" evidence="2">
    <location>
        <begin position="152"/>
        <end position="206"/>
    </location>
</feature>
<dbReference type="InterPro" id="IPR036737">
    <property type="entry name" value="OmpA-like_sf"/>
</dbReference>
<dbReference type="PROSITE" id="PS51123">
    <property type="entry name" value="OMPA_2"/>
    <property type="match status" value="1"/>
</dbReference>
<feature type="compositionally biased region" description="Low complexity" evidence="2">
    <location>
        <begin position="265"/>
        <end position="282"/>
    </location>
</feature>
<evidence type="ECO:0000259" key="4">
    <source>
        <dbReference type="PROSITE" id="PS51123"/>
    </source>
</evidence>
<reference evidence="5 6" key="1">
    <citation type="submission" date="2016-10" db="EMBL/GenBank/DDBJ databases">
        <authorList>
            <person name="de Groot N.N."/>
        </authorList>
    </citation>
    <scope>NUCLEOTIDE SEQUENCE [LARGE SCALE GENOMIC DNA]</scope>
    <source>
        <strain evidence="5 6">DSM 29433</strain>
    </source>
</reference>
<dbReference type="AlphaFoldDB" id="A0A1I6MCS7"/>
<proteinExistence type="predicted"/>
<feature type="region of interest" description="Disordered" evidence="2">
    <location>
        <begin position="152"/>
        <end position="331"/>
    </location>
</feature>
<dbReference type="EMBL" id="FOZM01000001">
    <property type="protein sequence ID" value="SFS13407.1"/>
    <property type="molecule type" value="Genomic_DNA"/>
</dbReference>